<dbReference type="Pfam" id="PF00202">
    <property type="entry name" value="Aminotran_3"/>
    <property type="match status" value="1"/>
</dbReference>
<dbReference type="RefSeq" id="WP_098240449.1">
    <property type="nucleotide sequence ID" value="NZ_CP022685.1"/>
</dbReference>
<dbReference type="Proteomes" id="UP000221011">
    <property type="component" value="Chromosome"/>
</dbReference>
<keyword evidence="4" id="KW-0808">Transferase</keyword>
<evidence type="ECO:0000313" key="5">
    <source>
        <dbReference type="Proteomes" id="UP000221011"/>
    </source>
</evidence>
<dbReference type="CDD" id="cd00610">
    <property type="entry name" value="OAT_like"/>
    <property type="match status" value="1"/>
</dbReference>
<name>A0A291Q0Q5_9ACTN</name>
<comment type="similarity">
    <text evidence="1 3">Belongs to the class-III pyridoxal-phosphate-dependent aminotransferase family.</text>
</comment>
<dbReference type="PIRSF" id="PIRSF000521">
    <property type="entry name" value="Transaminase_4ab_Lys_Orn"/>
    <property type="match status" value="1"/>
</dbReference>
<sequence>MIDRDTYPLWNSPSMSAYLTTLSHENMLVEGRGVRVRDAAGRWFLDARSGLWNVTLGYDHPKVTEAIERQLRTLPFANLVGYGRPGAIAVEAAEALLPHLPVHMNKIRYCSNGSQAVETAVLLSRFLHHSGGEKERLAVFGMWHGYHGLGSGAGAVTGMSYVHDQSGPLLPEVHHVSGPFEGAAAPGAGLEQTITACGPERVAAVVLELVVGEGGHVLSDDYLHSLERFCRGHGIHLIVDEVSTGMGRTGAFTRTEQVGIRPDILTLGKGLSAGYAPLSAVVLSDEVSARLFDLDFEQKFLIGSTNDGHPLGLAASMAVIDTLADGGVLENVEAMGALLRQGLEEVAARHPQVAAVRGAGLMQAVEMVAASQDGALTGGAMADHLRLALEERGVLVSSLAMVPAIMIIPPLVVTASDVEEIVTTLDKALAEIRY</sequence>
<proteinExistence type="inferred from homology"/>
<dbReference type="EC" id="2.6.1.11" evidence="4"/>
<keyword evidence="4" id="KW-0032">Aminotransferase</keyword>
<reference evidence="4 5" key="1">
    <citation type="submission" date="2017-08" db="EMBL/GenBank/DDBJ databases">
        <title>Complete Genome Sequence of Streptomyces formicae KY5, the formicamycin producer.</title>
        <authorList>
            <person name="Holmes N.A."/>
            <person name="Devine R."/>
            <person name="Qin Z."/>
            <person name="Seipke R.F."/>
            <person name="Wilkinson B."/>
            <person name="Hutchings M.I."/>
        </authorList>
    </citation>
    <scope>NUCLEOTIDE SEQUENCE [LARGE SCALE GENOMIC DNA]</scope>
    <source>
        <strain evidence="4 5">KY5</strain>
    </source>
</reference>
<dbReference type="SUPFAM" id="SSF53383">
    <property type="entry name" value="PLP-dependent transferases"/>
    <property type="match status" value="1"/>
</dbReference>
<dbReference type="InterPro" id="IPR049704">
    <property type="entry name" value="Aminotrans_3_PPA_site"/>
</dbReference>
<evidence type="ECO:0000256" key="3">
    <source>
        <dbReference type="RuleBase" id="RU003560"/>
    </source>
</evidence>
<dbReference type="PANTHER" id="PTHR43094:SF1">
    <property type="entry name" value="AMINOTRANSFERASE CLASS-III"/>
    <property type="match status" value="1"/>
</dbReference>
<evidence type="ECO:0000256" key="2">
    <source>
        <dbReference type="ARBA" id="ARBA00022898"/>
    </source>
</evidence>
<dbReference type="InterPro" id="IPR015424">
    <property type="entry name" value="PyrdxlP-dep_Trfase"/>
</dbReference>
<dbReference type="InterPro" id="IPR015421">
    <property type="entry name" value="PyrdxlP-dep_Trfase_major"/>
</dbReference>
<dbReference type="Gene3D" id="3.90.1150.10">
    <property type="entry name" value="Aspartate Aminotransferase, domain 1"/>
    <property type="match status" value="1"/>
</dbReference>
<dbReference type="KEGG" id="sfk:KY5_0302"/>
<dbReference type="InterPro" id="IPR005814">
    <property type="entry name" value="Aminotrans_3"/>
</dbReference>
<gene>
    <name evidence="4" type="ORF">KY5_0302</name>
</gene>
<dbReference type="GO" id="GO:0003992">
    <property type="term" value="F:N2-acetyl-L-ornithine:2-oxoglutarate 5-aminotransferase activity"/>
    <property type="evidence" value="ECO:0007669"/>
    <property type="project" value="UniProtKB-EC"/>
</dbReference>
<dbReference type="GO" id="GO:0030170">
    <property type="term" value="F:pyridoxal phosphate binding"/>
    <property type="evidence" value="ECO:0007669"/>
    <property type="project" value="InterPro"/>
</dbReference>
<dbReference type="PANTHER" id="PTHR43094">
    <property type="entry name" value="AMINOTRANSFERASE"/>
    <property type="match status" value="1"/>
</dbReference>
<dbReference type="PROSITE" id="PS00600">
    <property type="entry name" value="AA_TRANSFER_CLASS_3"/>
    <property type="match status" value="1"/>
</dbReference>
<dbReference type="EMBL" id="CP022685">
    <property type="protein sequence ID" value="ATL25320.1"/>
    <property type="molecule type" value="Genomic_DNA"/>
</dbReference>
<organism evidence="4 5">
    <name type="scientific">Streptomyces formicae</name>
    <dbReference type="NCBI Taxonomy" id="1616117"/>
    <lineage>
        <taxon>Bacteria</taxon>
        <taxon>Bacillati</taxon>
        <taxon>Actinomycetota</taxon>
        <taxon>Actinomycetes</taxon>
        <taxon>Kitasatosporales</taxon>
        <taxon>Streptomycetaceae</taxon>
        <taxon>Streptomyces</taxon>
    </lineage>
</organism>
<keyword evidence="2 3" id="KW-0663">Pyridoxal phosphate</keyword>
<accession>A0A291Q0Q5</accession>
<keyword evidence="5" id="KW-1185">Reference proteome</keyword>
<evidence type="ECO:0000313" key="4">
    <source>
        <dbReference type="EMBL" id="ATL25320.1"/>
    </source>
</evidence>
<protein>
    <submittedName>
        <fullName evidence="4">Acetylornithine aminotransferase</fullName>
        <ecNumber evidence="4">2.6.1.11</ecNumber>
    </submittedName>
</protein>
<dbReference type="AlphaFoldDB" id="A0A291Q0Q5"/>
<evidence type="ECO:0000256" key="1">
    <source>
        <dbReference type="ARBA" id="ARBA00008954"/>
    </source>
</evidence>
<dbReference type="Gene3D" id="3.40.640.10">
    <property type="entry name" value="Type I PLP-dependent aspartate aminotransferase-like (Major domain)"/>
    <property type="match status" value="1"/>
</dbReference>
<dbReference type="InterPro" id="IPR015422">
    <property type="entry name" value="PyrdxlP-dep_Trfase_small"/>
</dbReference>